<proteinExistence type="predicted"/>
<evidence type="ECO:0000256" key="1">
    <source>
        <dbReference type="ARBA" id="ARBA00023235"/>
    </source>
</evidence>
<reference evidence="2 3" key="1">
    <citation type="journal article" date="2016" name="Nat. Commun.">
        <title>Thousands of microbial genomes shed light on interconnected biogeochemical processes in an aquifer system.</title>
        <authorList>
            <person name="Anantharaman K."/>
            <person name="Brown C.T."/>
            <person name="Hug L.A."/>
            <person name="Sharon I."/>
            <person name="Castelle C.J."/>
            <person name="Probst A.J."/>
            <person name="Thomas B.C."/>
            <person name="Singh A."/>
            <person name="Wilkins M.J."/>
            <person name="Karaoz U."/>
            <person name="Brodie E.L."/>
            <person name="Williams K.H."/>
            <person name="Hubbard S.S."/>
            <person name="Banfield J.F."/>
        </authorList>
    </citation>
    <scope>NUCLEOTIDE SEQUENCE [LARGE SCALE GENOMIC DNA]</scope>
</reference>
<accession>A0A1F7WL80</accession>
<evidence type="ECO:0000313" key="2">
    <source>
        <dbReference type="EMBL" id="OGM02888.1"/>
    </source>
</evidence>
<dbReference type="PROSITE" id="PS00924">
    <property type="entry name" value="ASP_GLU_RACEMASE_2"/>
    <property type="match status" value="1"/>
</dbReference>
<dbReference type="InterPro" id="IPR033134">
    <property type="entry name" value="Asp/Glu_racemase_AS_2"/>
</dbReference>
<comment type="caution">
    <text evidence="2">The sequence shown here is derived from an EMBL/GenBank/DDBJ whole genome shotgun (WGS) entry which is preliminary data.</text>
</comment>
<dbReference type="AlphaFoldDB" id="A0A1F7WL80"/>
<dbReference type="GO" id="GO:0047661">
    <property type="term" value="F:amino-acid racemase activity"/>
    <property type="evidence" value="ECO:0007669"/>
    <property type="project" value="InterPro"/>
</dbReference>
<name>A0A1F7WL80_9BACT</name>
<protein>
    <submittedName>
        <fullName evidence="2">Uncharacterized protein</fullName>
    </submittedName>
</protein>
<organism evidence="2 3">
    <name type="scientific">Candidatus Woesebacteria bacterium GWA1_41_8</name>
    <dbReference type="NCBI Taxonomy" id="1802471"/>
    <lineage>
        <taxon>Bacteria</taxon>
        <taxon>Candidatus Woeseibacteriota</taxon>
    </lineage>
</organism>
<dbReference type="InterPro" id="IPR015942">
    <property type="entry name" value="Asp/Glu/hydantoin_racemase"/>
</dbReference>
<dbReference type="Gene3D" id="3.40.50.1860">
    <property type="match status" value="2"/>
</dbReference>
<dbReference type="Proteomes" id="UP000176198">
    <property type="component" value="Unassembled WGS sequence"/>
</dbReference>
<gene>
    <name evidence="2" type="ORF">A2115_00150</name>
</gene>
<dbReference type="Pfam" id="PF01177">
    <property type="entry name" value="Asp_Glu_race"/>
    <property type="match status" value="1"/>
</dbReference>
<dbReference type="EMBL" id="MGFJ01000011">
    <property type="protein sequence ID" value="OGM02888.1"/>
    <property type="molecule type" value="Genomic_DNA"/>
</dbReference>
<dbReference type="PANTHER" id="PTHR21198:SF3">
    <property type="entry name" value="GLUTAMATE RACEMASE"/>
    <property type="match status" value="1"/>
</dbReference>
<dbReference type="STRING" id="1802471.A2115_00150"/>
<dbReference type="SUPFAM" id="SSF53681">
    <property type="entry name" value="Aspartate/glutamate racemase"/>
    <property type="match status" value="2"/>
</dbReference>
<keyword evidence="1" id="KW-0413">Isomerase</keyword>
<sequence length="251" mass="28227">MQKVKIGIFDSGIGGIPVYNKLKQTLQFKGFENYARVKYFGDTKNFPYGTKSESELKSIVSKNITDLHFEGCSIIGIACNTASIVYNSITPYKTNPFVVPILNLSATKAAEISKEKVLVISSNFTANAHAYKSLIYSINHKVKVIESGEQKLIGHIENNEKKEIIEEIKRIVNRSGEIDTLVLGCTHFSHVKEHIEYVFKQKYPNISIVEPTNILVDKLMENLNIAINHVKISPQEEIIFSGNNPTFLFQS</sequence>
<dbReference type="PANTHER" id="PTHR21198">
    <property type="entry name" value="GLUTAMATE RACEMASE"/>
    <property type="match status" value="1"/>
</dbReference>
<dbReference type="InterPro" id="IPR001920">
    <property type="entry name" value="Asp/Glu_race"/>
</dbReference>
<evidence type="ECO:0000313" key="3">
    <source>
        <dbReference type="Proteomes" id="UP000176198"/>
    </source>
</evidence>